<dbReference type="Gene3D" id="1.10.3720.10">
    <property type="entry name" value="MetI-like"/>
    <property type="match status" value="1"/>
</dbReference>
<keyword evidence="4 7" id="KW-0812">Transmembrane</keyword>
<feature type="domain" description="ABC transmembrane type-1" evidence="9">
    <location>
        <begin position="633"/>
        <end position="828"/>
    </location>
</feature>
<feature type="transmembrane region" description="Helical" evidence="7">
    <location>
        <begin position="672"/>
        <end position="691"/>
    </location>
</feature>
<dbReference type="InterPro" id="IPR050366">
    <property type="entry name" value="BP-dependent_transpt_permease"/>
</dbReference>
<feature type="coiled-coil region" evidence="8">
    <location>
        <begin position="102"/>
        <end position="129"/>
    </location>
</feature>
<evidence type="ECO:0000256" key="8">
    <source>
        <dbReference type="SAM" id="Coils"/>
    </source>
</evidence>
<comment type="subcellular location">
    <subcellularLocation>
        <location evidence="1 7">Cell membrane</location>
        <topology evidence="1 7">Multi-pass membrane protein</topology>
    </subcellularLocation>
</comment>
<sequence length="842" mass="96227">MANESITKIKIKLFLKNFKKNWELFKENKMGVFGLSIIIIFGLFAISYPIAWQFVDHSIYNPVTGTDPRIHDISYISKYMSPQNVIKGIEIPPSIIFTYSFLDQGEEFKKQIEQKIDQAQRKFVNLDYAQAFRHVLDSIVDNYFPMKERIRFQTQVNQLAEHDLITIKPIAQVIEIGDRKKFSLTSFKKLLEKLDIETLASALSPYKGEKEISTISLWIKITAGKDKRELFKKLLYKEYSNEEIKEAQNKIYKAISNLAREKIIEVQVSVSNQSDLESTIEFEKIPIVDLAKSTVFNTLVDILTLSKINNNYDETIKMFKNTKYENLLDFAISKIPDLSVTENKESNKNRITKYFEELSKEFSKLGLEFNLKEPAKLLDNISGINLAIITFDLSPSIKAKLEDNLSDYPQILESFRKKQENLFKIVANSRTYMLSVVSKITNIPLNMINIPKIYLSLDFTKLIPALDDPMINLLALATYNTKHFDLIVENLESAGDANYRRIDIVEKLKNHSPVTNHIKLLTNSEDKIISKTILSQIIKEYTNNLSENSRKYWEEKYSDILTSNNDFKEALNYLNQPLNLSEKEAKELVVSIYNDLALASKLGIQHPLPPNRWHILGTDPGGRDIFMQLWRSTPSEFMLGFLAAIITVTIGTIIGTTAAYYGGFIDTFFMRLADLMLLFPGIAFLIVLSGFFKLNLFWLALILGLLGGFGGITLVIKAQALTIKVKPYIEAAKVAGASNRYIIFNHIIPNVMPLSFLYMMFNVTGAVFSEASLSFFGLLRIRISWGIMINTAWTSGYLSSGNIGSYWWLWVPAGLIITIFCSGFYFLGRGLEEIVNPRLRKR</sequence>
<evidence type="ECO:0000256" key="2">
    <source>
        <dbReference type="ARBA" id="ARBA00022448"/>
    </source>
</evidence>
<accession>A0A841GRE0</accession>
<dbReference type="SUPFAM" id="SSF161098">
    <property type="entry name" value="MetI-like"/>
    <property type="match status" value="1"/>
</dbReference>
<evidence type="ECO:0000256" key="4">
    <source>
        <dbReference type="ARBA" id="ARBA00022692"/>
    </source>
</evidence>
<dbReference type="GO" id="GO:0055085">
    <property type="term" value="P:transmembrane transport"/>
    <property type="evidence" value="ECO:0007669"/>
    <property type="project" value="InterPro"/>
</dbReference>
<reference evidence="10 11" key="1">
    <citation type="submission" date="2020-08" db="EMBL/GenBank/DDBJ databases">
        <title>Genomic Encyclopedia of Type Strains, Phase IV (KMG-IV): sequencing the most valuable type-strain genomes for metagenomic binning, comparative biology and taxonomic classification.</title>
        <authorList>
            <person name="Goeker M."/>
        </authorList>
    </citation>
    <scope>NUCLEOTIDE SEQUENCE [LARGE SCALE GENOMIC DNA]</scope>
    <source>
        <strain evidence="10 11">DSM 13481</strain>
    </source>
</reference>
<dbReference type="InterPro" id="IPR000515">
    <property type="entry name" value="MetI-like"/>
</dbReference>
<dbReference type="EMBL" id="JACHEX010000001">
    <property type="protein sequence ID" value="MBB6062058.1"/>
    <property type="molecule type" value="Genomic_DNA"/>
</dbReference>
<dbReference type="AlphaFoldDB" id="A0A841GRE0"/>
<dbReference type="Proteomes" id="UP000555828">
    <property type="component" value="Unassembled WGS sequence"/>
</dbReference>
<dbReference type="CDD" id="cd06261">
    <property type="entry name" value="TM_PBP2"/>
    <property type="match status" value="1"/>
</dbReference>
<keyword evidence="3" id="KW-1003">Cell membrane</keyword>
<keyword evidence="2 7" id="KW-0813">Transport</keyword>
<proteinExistence type="inferred from homology"/>
<evidence type="ECO:0000259" key="9">
    <source>
        <dbReference type="PROSITE" id="PS50928"/>
    </source>
</evidence>
<name>A0A841GRE0_9BACT</name>
<evidence type="ECO:0000256" key="5">
    <source>
        <dbReference type="ARBA" id="ARBA00022989"/>
    </source>
</evidence>
<feature type="transmembrane region" description="Helical" evidence="7">
    <location>
        <begin position="807"/>
        <end position="828"/>
    </location>
</feature>
<dbReference type="Pfam" id="PF00528">
    <property type="entry name" value="BPD_transp_1"/>
    <property type="match status" value="1"/>
</dbReference>
<evidence type="ECO:0000256" key="1">
    <source>
        <dbReference type="ARBA" id="ARBA00004651"/>
    </source>
</evidence>
<dbReference type="PANTHER" id="PTHR43386:SF1">
    <property type="entry name" value="D,D-DIPEPTIDE TRANSPORT SYSTEM PERMEASE PROTEIN DDPC-RELATED"/>
    <property type="match status" value="1"/>
</dbReference>
<feature type="transmembrane region" description="Helical" evidence="7">
    <location>
        <begin position="30"/>
        <end position="52"/>
    </location>
</feature>
<keyword evidence="6 7" id="KW-0472">Membrane</keyword>
<dbReference type="PROSITE" id="PS50928">
    <property type="entry name" value="ABC_TM1"/>
    <property type="match status" value="1"/>
</dbReference>
<dbReference type="PANTHER" id="PTHR43386">
    <property type="entry name" value="OLIGOPEPTIDE TRANSPORT SYSTEM PERMEASE PROTEIN APPC"/>
    <property type="match status" value="1"/>
</dbReference>
<dbReference type="InterPro" id="IPR035906">
    <property type="entry name" value="MetI-like_sf"/>
</dbReference>
<comment type="similarity">
    <text evidence="7">Belongs to the binding-protein-dependent transport system permease family.</text>
</comment>
<keyword evidence="8" id="KW-0175">Coiled coil</keyword>
<evidence type="ECO:0000256" key="6">
    <source>
        <dbReference type="ARBA" id="ARBA00023136"/>
    </source>
</evidence>
<organism evidence="10 11">
    <name type="scientific">Thermosipho japonicus</name>
    <dbReference type="NCBI Taxonomy" id="90323"/>
    <lineage>
        <taxon>Bacteria</taxon>
        <taxon>Thermotogati</taxon>
        <taxon>Thermotogota</taxon>
        <taxon>Thermotogae</taxon>
        <taxon>Thermotogales</taxon>
        <taxon>Fervidobacteriaceae</taxon>
        <taxon>Thermosipho</taxon>
    </lineage>
</organism>
<evidence type="ECO:0000313" key="11">
    <source>
        <dbReference type="Proteomes" id="UP000555828"/>
    </source>
</evidence>
<dbReference type="RefSeq" id="WP_184618787.1">
    <property type="nucleotide sequence ID" value="NZ_JACHEX010000001.1"/>
</dbReference>
<feature type="transmembrane region" description="Helical" evidence="7">
    <location>
        <begin position="637"/>
        <end position="660"/>
    </location>
</feature>
<keyword evidence="11" id="KW-1185">Reference proteome</keyword>
<feature type="transmembrane region" description="Helical" evidence="7">
    <location>
        <begin position="756"/>
        <end position="779"/>
    </location>
</feature>
<gene>
    <name evidence="10" type="ORF">HNP65_000480</name>
</gene>
<evidence type="ECO:0000256" key="3">
    <source>
        <dbReference type="ARBA" id="ARBA00022475"/>
    </source>
</evidence>
<evidence type="ECO:0000256" key="7">
    <source>
        <dbReference type="RuleBase" id="RU363032"/>
    </source>
</evidence>
<dbReference type="GO" id="GO:0005886">
    <property type="term" value="C:plasma membrane"/>
    <property type="evidence" value="ECO:0007669"/>
    <property type="project" value="UniProtKB-SubCell"/>
</dbReference>
<feature type="transmembrane region" description="Helical" evidence="7">
    <location>
        <begin position="697"/>
        <end position="716"/>
    </location>
</feature>
<comment type="caution">
    <text evidence="10">The sequence shown here is derived from an EMBL/GenBank/DDBJ whole genome shotgun (WGS) entry which is preliminary data.</text>
</comment>
<keyword evidence="5 7" id="KW-1133">Transmembrane helix</keyword>
<protein>
    <submittedName>
        <fullName evidence="10">ABC-type dipeptide/oligopeptide/nickel transport system permease subunit</fullName>
    </submittedName>
</protein>
<evidence type="ECO:0000313" key="10">
    <source>
        <dbReference type="EMBL" id="MBB6062058.1"/>
    </source>
</evidence>